<evidence type="ECO:0000259" key="6">
    <source>
        <dbReference type="Pfam" id="PF02823"/>
    </source>
</evidence>
<organism evidence="7">
    <name type="scientific">marine metagenome</name>
    <dbReference type="NCBI Taxonomy" id="408172"/>
    <lineage>
        <taxon>unclassified sequences</taxon>
        <taxon>metagenomes</taxon>
        <taxon>ecological metagenomes</taxon>
    </lineage>
</organism>
<evidence type="ECO:0000256" key="4">
    <source>
        <dbReference type="ARBA" id="ARBA00023065"/>
    </source>
</evidence>
<evidence type="ECO:0000256" key="2">
    <source>
        <dbReference type="ARBA" id="ARBA00005712"/>
    </source>
</evidence>
<feature type="domain" description="ATP synthase F1 complex delta/epsilon subunit N-terminal" evidence="6">
    <location>
        <begin position="1"/>
        <end position="91"/>
    </location>
</feature>
<dbReference type="CDD" id="cd12152">
    <property type="entry name" value="F1-ATPase_delta"/>
    <property type="match status" value="1"/>
</dbReference>
<keyword evidence="5" id="KW-0472">Membrane</keyword>
<dbReference type="InterPro" id="IPR020546">
    <property type="entry name" value="ATP_synth_F1_dsu/esu_N"/>
</dbReference>
<keyword evidence="3" id="KW-0813">Transport</keyword>
<evidence type="ECO:0000256" key="1">
    <source>
        <dbReference type="ARBA" id="ARBA00004370"/>
    </source>
</evidence>
<protein>
    <recommendedName>
        <fullName evidence="6">ATP synthase F1 complex delta/epsilon subunit N-terminal domain-containing protein</fullName>
    </recommendedName>
</protein>
<evidence type="ECO:0000256" key="3">
    <source>
        <dbReference type="ARBA" id="ARBA00022448"/>
    </source>
</evidence>
<dbReference type="SUPFAM" id="SSF51344">
    <property type="entry name" value="Epsilon subunit of F1F0-ATP synthase N-terminal domain"/>
    <property type="match status" value="1"/>
</dbReference>
<keyword evidence="4" id="KW-0406">Ion transport</keyword>
<dbReference type="EMBL" id="UINC01000916">
    <property type="protein sequence ID" value="SUZ63411.1"/>
    <property type="molecule type" value="Genomic_DNA"/>
</dbReference>
<sequence>MYLEIISPEAILYKGEVKSIFFPGSYGDFQVLDNHAPIVSTLKKGKVIIQGKLTIDKEVKSYFDISDKETALEINSGTVEMSNNNVTLLID</sequence>
<evidence type="ECO:0000313" key="7">
    <source>
        <dbReference type="EMBL" id="SUZ63411.1"/>
    </source>
</evidence>
<dbReference type="Pfam" id="PF02823">
    <property type="entry name" value="ATP-synt_DE_N"/>
    <property type="match status" value="1"/>
</dbReference>
<dbReference type="Gene3D" id="2.60.15.10">
    <property type="entry name" value="F0F1 ATP synthase delta/epsilon subunit, N-terminal"/>
    <property type="match status" value="1"/>
</dbReference>
<dbReference type="InterPro" id="IPR036771">
    <property type="entry name" value="ATPsynth_dsu/esu_N"/>
</dbReference>
<name>A0A381P905_9ZZZZ</name>
<reference evidence="7" key="1">
    <citation type="submission" date="2018-05" db="EMBL/GenBank/DDBJ databases">
        <authorList>
            <person name="Lanie J.A."/>
            <person name="Ng W.-L."/>
            <person name="Kazmierczak K.M."/>
            <person name="Andrzejewski T.M."/>
            <person name="Davidsen T.M."/>
            <person name="Wayne K.J."/>
            <person name="Tettelin H."/>
            <person name="Glass J.I."/>
            <person name="Rusch D."/>
            <person name="Podicherti R."/>
            <person name="Tsui H.-C.T."/>
            <person name="Winkler M.E."/>
        </authorList>
    </citation>
    <scope>NUCLEOTIDE SEQUENCE</scope>
</reference>
<comment type="similarity">
    <text evidence="2">Belongs to the ATPase epsilon chain family.</text>
</comment>
<comment type="subcellular location">
    <subcellularLocation>
        <location evidence="1">Membrane</location>
    </subcellularLocation>
</comment>
<dbReference type="GO" id="GO:0046933">
    <property type="term" value="F:proton-transporting ATP synthase activity, rotational mechanism"/>
    <property type="evidence" value="ECO:0007669"/>
    <property type="project" value="InterPro"/>
</dbReference>
<dbReference type="GO" id="GO:0045259">
    <property type="term" value="C:proton-transporting ATP synthase complex"/>
    <property type="evidence" value="ECO:0007669"/>
    <property type="project" value="InterPro"/>
</dbReference>
<evidence type="ECO:0000256" key="5">
    <source>
        <dbReference type="ARBA" id="ARBA00023136"/>
    </source>
</evidence>
<proteinExistence type="inferred from homology"/>
<accession>A0A381P905</accession>
<dbReference type="InterPro" id="IPR001469">
    <property type="entry name" value="ATP_synth_F1_dsu/esu"/>
</dbReference>
<gene>
    <name evidence="7" type="ORF">METZ01_LOCUS16265</name>
</gene>
<dbReference type="AlphaFoldDB" id="A0A381P905"/>